<dbReference type="EMBL" id="MNAD01001254">
    <property type="protein sequence ID" value="OJT06830.1"/>
    <property type="molecule type" value="Genomic_DNA"/>
</dbReference>
<feature type="non-terminal residue" evidence="2">
    <location>
        <position position="254"/>
    </location>
</feature>
<sequence length="254" mass="27107">MGKLKSSSCTVKAAIPAGNAGWVSPQELDLSSAKPVSSSTQWARKRKEPSQPSAGSRSKRTCTPIAPSASAPLSQHHLAAQMCGAGPPTPALLPGSDAHNSVISSASGLPTNNVNGPSDDILISTAQRRSKANARDTTDVYYFLCALDTKAPPAEHPNEASEPVLRENPKTEHLGCKACTTTWQTWTNNAGVTSTVRRHLVKEHTQLYHTTVALLGLKPHVHPPASMPDAVEKQPFSVQGFERKVVRWAAVDDQ</sequence>
<proteinExistence type="predicted"/>
<organism evidence="2 3">
    <name type="scientific">Trametes pubescens</name>
    <name type="common">White-rot fungus</name>
    <dbReference type="NCBI Taxonomy" id="154538"/>
    <lineage>
        <taxon>Eukaryota</taxon>
        <taxon>Fungi</taxon>
        <taxon>Dikarya</taxon>
        <taxon>Basidiomycota</taxon>
        <taxon>Agaricomycotina</taxon>
        <taxon>Agaricomycetes</taxon>
        <taxon>Polyporales</taxon>
        <taxon>Polyporaceae</taxon>
        <taxon>Trametes</taxon>
    </lineage>
</organism>
<evidence type="ECO:0000313" key="2">
    <source>
        <dbReference type="EMBL" id="OJT06830.1"/>
    </source>
</evidence>
<reference evidence="2 3" key="1">
    <citation type="submission" date="2016-10" db="EMBL/GenBank/DDBJ databases">
        <title>Genome sequence of the basidiomycete white-rot fungus Trametes pubescens.</title>
        <authorList>
            <person name="Makela M.R."/>
            <person name="Granchi Z."/>
            <person name="Peng M."/>
            <person name="De Vries R.P."/>
            <person name="Grigoriev I."/>
            <person name="Riley R."/>
            <person name="Hilden K."/>
        </authorList>
    </citation>
    <scope>NUCLEOTIDE SEQUENCE [LARGE SCALE GENOMIC DNA]</scope>
    <source>
        <strain evidence="2 3">FBCC735</strain>
    </source>
</reference>
<name>A0A1M2VGV5_TRAPU</name>
<accession>A0A1M2VGV5</accession>
<dbReference type="AlphaFoldDB" id="A0A1M2VGV5"/>
<evidence type="ECO:0000256" key="1">
    <source>
        <dbReference type="SAM" id="MobiDB-lite"/>
    </source>
</evidence>
<dbReference type="OrthoDB" id="3052539at2759"/>
<feature type="region of interest" description="Disordered" evidence="1">
    <location>
        <begin position="20"/>
        <end position="68"/>
    </location>
</feature>
<protein>
    <submittedName>
        <fullName evidence="2">Uncharacterized protein</fullName>
    </submittedName>
</protein>
<dbReference type="Proteomes" id="UP000184267">
    <property type="component" value="Unassembled WGS sequence"/>
</dbReference>
<gene>
    <name evidence="2" type="ORF">TRAPUB_2306</name>
</gene>
<evidence type="ECO:0000313" key="3">
    <source>
        <dbReference type="Proteomes" id="UP000184267"/>
    </source>
</evidence>
<comment type="caution">
    <text evidence="2">The sequence shown here is derived from an EMBL/GenBank/DDBJ whole genome shotgun (WGS) entry which is preliminary data.</text>
</comment>
<keyword evidence="3" id="KW-1185">Reference proteome</keyword>